<dbReference type="PIRSF" id="PIRSF004555">
    <property type="entry name" value="UCP004555"/>
    <property type="match status" value="1"/>
</dbReference>
<dbReference type="GO" id="GO:0005829">
    <property type="term" value="C:cytosol"/>
    <property type="evidence" value="ECO:0007669"/>
    <property type="project" value="TreeGrafter"/>
</dbReference>
<organism evidence="4 5">
    <name type="scientific">SAR324 cluster bacterium</name>
    <dbReference type="NCBI Taxonomy" id="2024889"/>
    <lineage>
        <taxon>Bacteria</taxon>
        <taxon>Deltaproteobacteria</taxon>
        <taxon>SAR324 cluster</taxon>
    </lineage>
</organism>
<dbReference type="Gene3D" id="3.30.1310.10">
    <property type="entry name" value="Nucleoid-associated protein YbaB-like domain"/>
    <property type="match status" value="1"/>
</dbReference>
<feature type="coiled-coil region" evidence="3">
    <location>
        <begin position="12"/>
        <end position="39"/>
    </location>
</feature>
<evidence type="ECO:0000256" key="1">
    <source>
        <dbReference type="ARBA" id="ARBA00023125"/>
    </source>
</evidence>
<accession>A0A7X9IKN0</accession>
<dbReference type="GO" id="GO:0003677">
    <property type="term" value="F:DNA binding"/>
    <property type="evidence" value="ECO:0007669"/>
    <property type="project" value="UniProtKB-UniRule"/>
</dbReference>
<dbReference type="PANTHER" id="PTHR33449:SF1">
    <property type="entry name" value="NUCLEOID-ASSOCIATED PROTEIN YBAB"/>
    <property type="match status" value="1"/>
</dbReference>
<dbReference type="EMBL" id="JAAZON010000423">
    <property type="protein sequence ID" value="NMC63372.1"/>
    <property type="molecule type" value="Genomic_DNA"/>
</dbReference>
<evidence type="ECO:0000256" key="3">
    <source>
        <dbReference type="SAM" id="Coils"/>
    </source>
</evidence>
<dbReference type="AlphaFoldDB" id="A0A7X9IKN0"/>
<sequence>MAKGFPGIPGNMQGLLKQAQKMQEDLKKAQEKAEQLTVEAQAGGGMVRVVVNGKNRVLSLSIEKEVVNPDDIEMLQDLVIAAINEGMAKVQEAQKSEINKITGGISIPGL</sequence>
<evidence type="ECO:0000313" key="4">
    <source>
        <dbReference type="EMBL" id="NMC63372.1"/>
    </source>
</evidence>
<comment type="similarity">
    <text evidence="2">Belongs to the YbaB/EbfC family.</text>
</comment>
<protein>
    <recommendedName>
        <fullName evidence="2">Nucleoid-associated protein GYA55_09430</fullName>
    </recommendedName>
</protein>
<dbReference type="HAMAP" id="MF_00274">
    <property type="entry name" value="DNA_YbaB_EbfC"/>
    <property type="match status" value="1"/>
</dbReference>
<proteinExistence type="inferred from homology"/>
<dbReference type="Pfam" id="PF02575">
    <property type="entry name" value="YbaB_DNA_bd"/>
    <property type="match status" value="1"/>
</dbReference>
<comment type="caution">
    <text evidence="4">The sequence shown here is derived from an EMBL/GenBank/DDBJ whole genome shotgun (WGS) entry which is preliminary data.</text>
</comment>
<dbReference type="NCBIfam" id="TIGR00103">
    <property type="entry name" value="DNA_YbaB_EbfC"/>
    <property type="match status" value="1"/>
</dbReference>
<comment type="function">
    <text evidence="2">Binds to DNA and alters its conformation. May be involved in regulation of gene expression, nucleoid organization and DNA protection.</text>
</comment>
<keyword evidence="1 2" id="KW-0238">DNA-binding</keyword>
<gene>
    <name evidence="4" type="ORF">GYA55_09430</name>
</gene>
<dbReference type="GO" id="GO:0043590">
    <property type="term" value="C:bacterial nucleoid"/>
    <property type="evidence" value="ECO:0007669"/>
    <property type="project" value="UniProtKB-UniRule"/>
</dbReference>
<dbReference type="InterPro" id="IPR036894">
    <property type="entry name" value="YbaB-like_sf"/>
</dbReference>
<comment type="subunit">
    <text evidence="2">Homodimer.</text>
</comment>
<keyword evidence="3" id="KW-0175">Coiled coil</keyword>
<comment type="subcellular location">
    <subcellularLocation>
        <location evidence="2">Cytoplasm</location>
        <location evidence="2">Nucleoid</location>
    </subcellularLocation>
</comment>
<keyword evidence="2" id="KW-0963">Cytoplasm</keyword>
<dbReference type="SUPFAM" id="SSF82607">
    <property type="entry name" value="YbaB-like"/>
    <property type="match status" value="1"/>
</dbReference>
<evidence type="ECO:0000313" key="5">
    <source>
        <dbReference type="Proteomes" id="UP000524246"/>
    </source>
</evidence>
<name>A0A7X9IKN0_9DELT</name>
<dbReference type="InterPro" id="IPR004401">
    <property type="entry name" value="YbaB/EbfC"/>
</dbReference>
<reference evidence="4 5" key="1">
    <citation type="journal article" date="2020" name="Biotechnol. Biofuels">
        <title>New insights from the biogas microbiome by comprehensive genome-resolved metagenomics of nearly 1600 species originating from multiple anaerobic digesters.</title>
        <authorList>
            <person name="Campanaro S."/>
            <person name="Treu L."/>
            <person name="Rodriguez-R L.M."/>
            <person name="Kovalovszki A."/>
            <person name="Ziels R.M."/>
            <person name="Maus I."/>
            <person name="Zhu X."/>
            <person name="Kougias P.G."/>
            <person name="Basile A."/>
            <person name="Luo G."/>
            <person name="Schluter A."/>
            <person name="Konstantinidis K.T."/>
            <person name="Angelidaki I."/>
        </authorList>
    </citation>
    <scope>NUCLEOTIDE SEQUENCE [LARGE SCALE GENOMIC DNA]</scope>
    <source>
        <strain evidence="4">AS27yjCOA_65</strain>
    </source>
</reference>
<evidence type="ECO:0000256" key="2">
    <source>
        <dbReference type="HAMAP-Rule" id="MF_00274"/>
    </source>
</evidence>
<dbReference type="Proteomes" id="UP000524246">
    <property type="component" value="Unassembled WGS sequence"/>
</dbReference>
<dbReference type="PANTHER" id="PTHR33449">
    <property type="entry name" value="NUCLEOID-ASSOCIATED PROTEIN YBAB"/>
    <property type="match status" value="1"/>
</dbReference>